<dbReference type="STRING" id="1603555.SU86_008690"/>
<accession>A0A3G1B4Z0</accession>
<dbReference type="OrthoDB" id="7874at2157"/>
<gene>
    <name evidence="1" type="ORF">SU86_008690</name>
</gene>
<reference evidence="1 2" key="1">
    <citation type="journal article" date="2016" name="Sci. Rep.">
        <title>A novel ammonia-oxidizing archaeon from wastewater treatment plant: Its enrichment, physiological and genomic characteristics.</title>
        <authorList>
            <person name="Li Y."/>
            <person name="Ding K."/>
            <person name="Wen X."/>
            <person name="Zhang B."/>
            <person name="Shen B."/>
            <person name="Yang Y."/>
        </authorList>
    </citation>
    <scope>NUCLEOTIDE SEQUENCE [LARGE SCALE GENOMIC DNA]</scope>
    <source>
        <strain evidence="1 2">SAT1</strain>
    </source>
</reference>
<protein>
    <submittedName>
        <fullName evidence="1">Uncharacterized protein</fullName>
    </submittedName>
</protein>
<proteinExistence type="predicted"/>
<dbReference type="RefSeq" id="WP_048189082.1">
    <property type="nucleotide sequence ID" value="NZ_CP011097.1"/>
</dbReference>
<keyword evidence="2" id="KW-1185">Reference proteome</keyword>
<dbReference type="KEGG" id="tah:SU86_008690"/>
<organism evidence="1 2">
    <name type="scientific">Candidatus Nitrosotenuis cloacae</name>
    <dbReference type="NCBI Taxonomy" id="1603555"/>
    <lineage>
        <taxon>Archaea</taxon>
        <taxon>Nitrososphaerota</taxon>
        <taxon>Candidatus Nitrosotenuis</taxon>
    </lineage>
</organism>
<name>A0A3G1B4Z0_9ARCH</name>
<dbReference type="Proteomes" id="UP000266745">
    <property type="component" value="Chromosome"/>
</dbReference>
<evidence type="ECO:0000313" key="2">
    <source>
        <dbReference type="Proteomes" id="UP000266745"/>
    </source>
</evidence>
<evidence type="ECO:0000313" key="1">
    <source>
        <dbReference type="EMBL" id="AJZ76746.1"/>
    </source>
</evidence>
<dbReference type="GeneID" id="24874638"/>
<dbReference type="EMBL" id="CP011097">
    <property type="protein sequence ID" value="AJZ76746.1"/>
    <property type="molecule type" value="Genomic_DNA"/>
</dbReference>
<sequence length="94" mass="10108">MEIAVFINNVKGTTMAAKITGTFTISNNTFKFSAIAFGRIGGHNIGAKISKTTEKALQKLGYDVNEVIDILQRNLVSGNITLPEGLSRESFADS</sequence>
<dbReference type="AlphaFoldDB" id="A0A3G1B4Z0"/>